<sequence>MTKSLQSHHYQIFPKKMLPICLPQAGVHEKAPLSS</sequence>
<accession>A0A8S5LDL1</accession>
<protein>
    <submittedName>
        <fullName evidence="1">Uncharacterized protein</fullName>
    </submittedName>
</protein>
<organism evidence="1">
    <name type="scientific">Siphoviridae sp. ctCCX1</name>
    <dbReference type="NCBI Taxonomy" id="2823567"/>
    <lineage>
        <taxon>Viruses</taxon>
        <taxon>Duplodnaviria</taxon>
        <taxon>Heunggongvirae</taxon>
        <taxon>Uroviricota</taxon>
        <taxon>Caudoviricetes</taxon>
    </lineage>
</organism>
<proteinExistence type="predicted"/>
<name>A0A8S5LDL1_9CAUD</name>
<reference evidence="1" key="1">
    <citation type="journal article" date="2021" name="Proc. Natl. Acad. Sci. U.S.A.">
        <title>A Catalog of Tens of Thousands of Viruses from Human Metagenomes Reveals Hidden Associations with Chronic Diseases.</title>
        <authorList>
            <person name="Tisza M.J."/>
            <person name="Buck C.B."/>
        </authorList>
    </citation>
    <scope>NUCLEOTIDE SEQUENCE</scope>
    <source>
        <strain evidence="1">CtCCX1</strain>
    </source>
</reference>
<dbReference type="EMBL" id="BK014690">
    <property type="protein sequence ID" value="DAD68014.1"/>
    <property type="molecule type" value="Genomic_DNA"/>
</dbReference>
<evidence type="ECO:0000313" key="1">
    <source>
        <dbReference type="EMBL" id="DAD68014.1"/>
    </source>
</evidence>